<sequence>MNATARRVTGARSESIRSAGQRIYDDAGRNSEAAIEALILEIRKRPALHEDAFRIAATTIVAGFHHQDNAKVKRGDDIGTVHVPTAEVANDAPVVFTPQSAASVKASNAAFKRFAVTLTGLYLFKIKDGNGGEFLLGQATPDQLRAAEAHYRAQGSTMVRTARWLEKIIACSRDNMPIHQSLNLKEIERMKDDAFNSEV</sequence>
<reference evidence="1 2" key="1">
    <citation type="submission" date="2020-08" db="EMBL/GenBank/DDBJ databases">
        <title>Genomic Encyclopedia of Type Strains, Phase IV (KMG-V): Genome sequencing to study the core and pangenomes of soil and plant-associated prokaryotes.</title>
        <authorList>
            <person name="Whitman W."/>
        </authorList>
    </citation>
    <scope>NUCLEOTIDE SEQUENCE [LARGE SCALE GENOMIC DNA]</scope>
    <source>
        <strain evidence="1 2">SEMIA 4089</strain>
    </source>
</reference>
<protein>
    <submittedName>
        <fullName evidence="1">Uncharacterized protein</fullName>
    </submittedName>
</protein>
<dbReference type="RefSeq" id="WP_184468546.1">
    <property type="nucleotide sequence ID" value="NZ_JACIFY010000004.1"/>
</dbReference>
<accession>A0A7W6W411</accession>
<dbReference type="EMBL" id="JACIFY010000004">
    <property type="protein sequence ID" value="MBB4235094.1"/>
    <property type="molecule type" value="Genomic_DNA"/>
</dbReference>
<dbReference type="AlphaFoldDB" id="A0A7W6W411"/>
<proteinExistence type="predicted"/>
<evidence type="ECO:0000313" key="2">
    <source>
        <dbReference type="Proteomes" id="UP000540909"/>
    </source>
</evidence>
<dbReference type="Proteomes" id="UP000540909">
    <property type="component" value="Unassembled WGS sequence"/>
</dbReference>
<evidence type="ECO:0000313" key="1">
    <source>
        <dbReference type="EMBL" id="MBB4235094.1"/>
    </source>
</evidence>
<gene>
    <name evidence="1" type="ORF">GGD57_001652</name>
</gene>
<organism evidence="1 2">
    <name type="scientific">Rhizobium esperanzae</name>
    <dbReference type="NCBI Taxonomy" id="1967781"/>
    <lineage>
        <taxon>Bacteria</taxon>
        <taxon>Pseudomonadati</taxon>
        <taxon>Pseudomonadota</taxon>
        <taxon>Alphaproteobacteria</taxon>
        <taxon>Hyphomicrobiales</taxon>
        <taxon>Rhizobiaceae</taxon>
        <taxon>Rhizobium/Agrobacterium group</taxon>
        <taxon>Rhizobium</taxon>
    </lineage>
</organism>
<name>A0A7W6W411_9HYPH</name>
<comment type="caution">
    <text evidence="1">The sequence shown here is derived from an EMBL/GenBank/DDBJ whole genome shotgun (WGS) entry which is preliminary data.</text>
</comment>